<dbReference type="FunFam" id="1.20.1260.100:FF:000001">
    <property type="entry name" value="translocator protein 2"/>
    <property type="match status" value="1"/>
</dbReference>
<name>A0A6L8MKL0_9BURK</name>
<organism evidence="7 8">
    <name type="scientific">Duganella lactea</name>
    <dbReference type="NCBI Taxonomy" id="2692173"/>
    <lineage>
        <taxon>Bacteria</taxon>
        <taxon>Pseudomonadati</taxon>
        <taxon>Pseudomonadota</taxon>
        <taxon>Betaproteobacteria</taxon>
        <taxon>Burkholderiales</taxon>
        <taxon>Oxalobacteraceae</taxon>
        <taxon>Telluria group</taxon>
        <taxon>Duganella</taxon>
    </lineage>
</organism>
<evidence type="ECO:0000313" key="8">
    <source>
        <dbReference type="Proteomes" id="UP000474565"/>
    </source>
</evidence>
<dbReference type="InterPro" id="IPR038330">
    <property type="entry name" value="TspO/MBR-related_sf"/>
</dbReference>
<dbReference type="Gene3D" id="1.20.1260.100">
    <property type="entry name" value="TspO/MBR protein"/>
    <property type="match status" value="1"/>
</dbReference>
<feature type="transmembrane region" description="Helical" evidence="6">
    <location>
        <begin position="112"/>
        <end position="133"/>
    </location>
</feature>
<reference evidence="7 8" key="1">
    <citation type="submission" date="2019-12" db="EMBL/GenBank/DDBJ databases">
        <title>Novel species isolated from a subtropical stream in China.</title>
        <authorList>
            <person name="Lu H."/>
        </authorList>
    </citation>
    <scope>NUCLEOTIDE SEQUENCE [LARGE SCALE GENOMIC DNA]</scope>
    <source>
        <strain evidence="7 8">FT50W</strain>
    </source>
</reference>
<gene>
    <name evidence="7" type="ORF">GTP44_03285</name>
</gene>
<evidence type="ECO:0000256" key="5">
    <source>
        <dbReference type="ARBA" id="ARBA00023136"/>
    </source>
</evidence>
<evidence type="ECO:0000313" key="7">
    <source>
        <dbReference type="EMBL" id="MYM80985.1"/>
    </source>
</evidence>
<proteinExistence type="inferred from homology"/>
<dbReference type="RefSeq" id="WP_161018308.1">
    <property type="nucleotide sequence ID" value="NZ_WWCP01000002.1"/>
</dbReference>
<feature type="transmembrane region" description="Helical" evidence="6">
    <location>
        <begin position="12"/>
        <end position="35"/>
    </location>
</feature>
<evidence type="ECO:0000256" key="3">
    <source>
        <dbReference type="ARBA" id="ARBA00022692"/>
    </source>
</evidence>
<comment type="similarity">
    <text evidence="2">Belongs to the TspO/BZRP family.</text>
</comment>
<dbReference type="Pfam" id="PF03073">
    <property type="entry name" value="TspO_MBR"/>
    <property type="match status" value="1"/>
</dbReference>
<comment type="caution">
    <text evidence="7">The sequence shown here is derived from an EMBL/GenBank/DDBJ whole genome shotgun (WGS) entry which is preliminary data.</text>
</comment>
<keyword evidence="5 6" id="KW-0472">Membrane</keyword>
<dbReference type="InterPro" id="IPR004307">
    <property type="entry name" value="TspO_MBR"/>
</dbReference>
<comment type="subcellular location">
    <subcellularLocation>
        <location evidence="1">Membrane</location>
        <topology evidence="1">Multi-pass membrane protein</topology>
    </subcellularLocation>
</comment>
<keyword evidence="3 6" id="KW-0812">Transmembrane</keyword>
<protein>
    <submittedName>
        <fullName evidence="7">Tryptophan-rich sensory protein</fullName>
    </submittedName>
</protein>
<evidence type="ECO:0000256" key="6">
    <source>
        <dbReference type="SAM" id="Phobius"/>
    </source>
</evidence>
<evidence type="ECO:0000256" key="4">
    <source>
        <dbReference type="ARBA" id="ARBA00022989"/>
    </source>
</evidence>
<dbReference type="CDD" id="cd15904">
    <property type="entry name" value="TSPO_MBR"/>
    <property type="match status" value="1"/>
</dbReference>
<dbReference type="PANTHER" id="PTHR10057">
    <property type="entry name" value="PERIPHERAL-TYPE BENZODIAZEPINE RECEPTOR"/>
    <property type="match status" value="1"/>
</dbReference>
<feature type="transmembrane region" description="Helical" evidence="6">
    <location>
        <begin position="140"/>
        <end position="161"/>
    </location>
</feature>
<dbReference type="EMBL" id="WWCP01000002">
    <property type="protein sequence ID" value="MYM80985.1"/>
    <property type="molecule type" value="Genomic_DNA"/>
</dbReference>
<evidence type="ECO:0000256" key="1">
    <source>
        <dbReference type="ARBA" id="ARBA00004141"/>
    </source>
</evidence>
<dbReference type="Proteomes" id="UP000474565">
    <property type="component" value="Unassembled WGS sequence"/>
</dbReference>
<dbReference type="AlphaFoldDB" id="A0A6L8MKL0"/>
<dbReference type="PANTHER" id="PTHR10057:SF0">
    <property type="entry name" value="TRANSLOCATOR PROTEIN"/>
    <property type="match status" value="1"/>
</dbReference>
<keyword evidence="4 6" id="KW-1133">Transmembrane helix</keyword>
<feature type="transmembrane region" description="Helical" evidence="6">
    <location>
        <begin position="55"/>
        <end position="76"/>
    </location>
</feature>
<evidence type="ECO:0000256" key="2">
    <source>
        <dbReference type="ARBA" id="ARBA00007524"/>
    </source>
</evidence>
<dbReference type="GO" id="GO:0016020">
    <property type="term" value="C:membrane"/>
    <property type="evidence" value="ECO:0007669"/>
    <property type="project" value="UniProtKB-SubCell"/>
</dbReference>
<feature type="transmembrane region" description="Helical" evidence="6">
    <location>
        <begin position="88"/>
        <end position="106"/>
    </location>
</feature>
<dbReference type="GO" id="GO:0033013">
    <property type="term" value="P:tetrapyrrole metabolic process"/>
    <property type="evidence" value="ECO:0007669"/>
    <property type="project" value="UniProtKB-ARBA"/>
</dbReference>
<accession>A0A6L8MKL0</accession>
<dbReference type="PIRSF" id="PIRSF005859">
    <property type="entry name" value="PBR"/>
    <property type="match status" value="1"/>
</dbReference>
<sequence>MPTHATTTPRPLRLPALAGWLVLTFLFAAIGAFASSQAAGFYQQLNRPEWAPPPWLFGPAWTVLYLLMAVAAWRVQRAAPPTGARPELTLYVVQLVANALWTWLFFGWHLGAVAFVEILVLWLLIAATTRAFWRRDRWAGLILVPYIAWVSFATCLCYSIWQRNPGLL</sequence>